<dbReference type="PANTHER" id="PTHR47992">
    <property type="entry name" value="PROTEIN PHOSPHATASE"/>
    <property type="match status" value="1"/>
</dbReference>
<sequence length="296" mass="30723">MRVGPTCAAQGTVAGCPSRHPRVLRGGTVLRISGTGETHVGLVRGNNEDSAFVGPYCTLVADGVGGGAAGEVASATAAYAVAATANMMFGQDPATVLAAGVRLAQAQVHAGVEVDPTREGMATTLTALVTDGKRFTLAHLGDSRGYVFRDGELARVTRDHTYVQDLLDEGRLGPEEVAEHPWRNVVMRTVSSTRDSEPDLLDLDLVPGDRILLASDGLTDLIGEPELTRTLATRSDDEAVATLIAGALSRGGRDNVTCVVATIVDGPQINADGLLLGAVRSFENVVDLAAVRAESA</sequence>
<dbReference type="Proteomes" id="UP000277094">
    <property type="component" value="Unassembled WGS sequence"/>
</dbReference>
<dbReference type="InterPro" id="IPR036457">
    <property type="entry name" value="PPM-type-like_dom_sf"/>
</dbReference>
<dbReference type="SUPFAM" id="SSF81606">
    <property type="entry name" value="PP2C-like"/>
    <property type="match status" value="1"/>
</dbReference>
<protein>
    <submittedName>
        <fullName evidence="2">Serine/threonine-protein phosphatase</fullName>
    </submittedName>
</protein>
<dbReference type="InterPro" id="IPR001932">
    <property type="entry name" value="PPM-type_phosphatase-like_dom"/>
</dbReference>
<dbReference type="Pfam" id="PF13672">
    <property type="entry name" value="PP2C_2"/>
    <property type="match status" value="1"/>
</dbReference>
<proteinExistence type="predicted"/>
<evidence type="ECO:0000313" key="3">
    <source>
        <dbReference type="Proteomes" id="UP000277094"/>
    </source>
</evidence>
<dbReference type="PROSITE" id="PS51257">
    <property type="entry name" value="PROKAR_LIPOPROTEIN"/>
    <property type="match status" value="1"/>
</dbReference>
<dbReference type="OrthoDB" id="9801841at2"/>
<gene>
    <name evidence="2" type="ORF">EFL95_07605</name>
</gene>
<organism evidence="2 3">
    <name type="scientific">Nocardioides marmorisolisilvae</name>
    <dbReference type="NCBI Taxonomy" id="1542737"/>
    <lineage>
        <taxon>Bacteria</taxon>
        <taxon>Bacillati</taxon>
        <taxon>Actinomycetota</taxon>
        <taxon>Actinomycetes</taxon>
        <taxon>Propionibacteriales</taxon>
        <taxon>Nocardioidaceae</taxon>
        <taxon>Nocardioides</taxon>
    </lineage>
</organism>
<dbReference type="InterPro" id="IPR015655">
    <property type="entry name" value="PP2C"/>
</dbReference>
<name>A0A3N0DTH8_9ACTN</name>
<comment type="caution">
    <text evidence="2">The sequence shown here is derived from an EMBL/GenBank/DDBJ whole genome shotgun (WGS) entry which is preliminary data.</text>
</comment>
<dbReference type="CDD" id="cd00143">
    <property type="entry name" value="PP2Cc"/>
    <property type="match status" value="1"/>
</dbReference>
<dbReference type="GO" id="GO:0004722">
    <property type="term" value="F:protein serine/threonine phosphatase activity"/>
    <property type="evidence" value="ECO:0007669"/>
    <property type="project" value="InterPro"/>
</dbReference>
<evidence type="ECO:0000259" key="1">
    <source>
        <dbReference type="PROSITE" id="PS51746"/>
    </source>
</evidence>
<evidence type="ECO:0000313" key="2">
    <source>
        <dbReference type="EMBL" id="RNL78912.1"/>
    </source>
</evidence>
<accession>A0A3N0DTH8</accession>
<dbReference type="EMBL" id="RJSG01000002">
    <property type="protein sequence ID" value="RNL78912.1"/>
    <property type="molecule type" value="Genomic_DNA"/>
</dbReference>
<dbReference type="SMART" id="SM00331">
    <property type="entry name" value="PP2C_SIG"/>
    <property type="match status" value="1"/>
</dbReference>
<keyword evidence="3" id="KW-1185">Reference proteome</keyword>
<dbReference type="SMART" id="SM00332">
    <property type="entry name" value="PP2Cc"/>
    <property type="match status" value="1"/>
</dbReference>
<dbReference type="AlphaFoldDB" id="A0A3N0DTH8"/>
<reference evidence="2 3" key="1">
    <citation type="submission" date="2018-11" db="EMBL/GenBank/DDBJ databases">
        <authorList>
            <person name="Li F."/>
        </authorList>
    </citation>
    <scope>NUCLEOTIDE SEQUENCE [LARGE SCALE GENOMIC DNA]</scope>
    <source>
        <strain evidence="2 3">KIS18-7</strain>
    </source>
</reference>
<dbReference type="PROSITE" id="PS51746">
    <property type="entry name" value="PPM_2"/>
    <property type="match status" value="1"/>
</dbReference>
<dbReference type="Gene3D" id="3.60.40.10">
    <property type="entry name" value="PPM-type phosphatase domain"/>
    <property type="match status" value="1"/>
</dbReference>
<feature type="domain" description="PPM-type phosphatase" evidence="1">
    <location>
        <begin position="34"/>
        <end position="263"/>
    </location>
</feature>